<dbReference type="Proteomes" id="UP001497602">
    <property type="component" value="Unassembled WGS sequence"/>
</dbReference>
<name>A0ABP1FIC9_9FLAO</name>
<evidence type="ECO:0000313" key="3">
    <source>
        <dbReference type="Proteomes" id="UP001497602"/>
    </source>
</evidence>
<evidence type="ECO:0000259" key="1">
    <source>
        <dbReference type="PROSITE" id="PS50943"/>
    </source>
</evidence>
<proteinExistence type="predicted"/>
<feature type="domain" description="HTH cro/C1-type" evidence="1">
    <location>
        <begin position="10"/>
        <end position="65"/>
    </location>
</feature>
<protein>
    <submittedName>
        <fullName evidence="2">DNA-binding XRE family transcriptional regulator</fullName>
    </submittedName>
</protein>
<organism evidence="2 3">
    <name type="scientific">Tenacibaculum vairaonense</name>
    <dbReference type="NCBI Taxonomy" id="3137860"/>
    <lineage>
        <taxon>Bacteria</taxon>
        <taxon>Pseudomonadati</taxon>
        <taxon>Bacteroidota</taxon>
        <taxon>Flavobacteriia</taxon>
        <taxon>Flavobacteriales</taxon>
        <taxon>Flavobacteriaceae</taxon>
        <taxon>Tenacibaculum</taxon>
    </lineage>
</organism>
<dbReference type="CDD" id="cd00093">
    <property type="entry name" value="HTH_XRE"/>
    <property type="match status" value="1"/>
</dbReference>
<dbReference type="GO" id="GO:0003677">
    <property type="term" value="F:DNA binding"/>
    <property type="evidence" value="ECO:0007669"/>
    <property type="project" value="UniProtKB-KW"/>
</dbReference>
<sequence>MNHDHFIIRLKEVIKFNSLTLSTFADTIEVPRSSLSHLMSGRNKPSLDFVLKIIAKFPEVDLYWLLNGEGSFPKQKESLEKIETVTEEKEEIETPSLFAQTTTKQETISNTQFSAPTEKQENVARKKLVKVILLYNDGSFDEYTK</sequence>
<reference evidence="2 3" key="1">
    <citation type="submission" date="2024-05" db="EMBL/GenBank/DDBJ databases">
        <authorList>
            <person name="Duchaud E."/>
        </authorList>
    </citation>
    <scope>NUCLEOTIDE SEQUENCE [LARGE SCALE GENOMIC DNA]</scope>
    <source>
        <strain evidence="2">Ena-SAMPLE-TAB-13-05-2024-13:56:06:370-140305</strain>
    </source>
</reference>
<keyword evidence="3" id="KW-1185">Reference proteome</keyword>
<dbReference type="InterPro" id="IPR010982">
    <property type="entry name" value="Lambda_DNA-bd_dom_sf"/>
</dbReference>
<dbReference type="SUPFAM" id="SSF47413">
    <property type="entry name" value="lambda repressor-like DNA-binding domains"/>
    <property type="match status" value="1"/>
</dbReference>
<accession>A0ABP1FIC9</accession>
<gene>
    <name evidence="2" type="ORF">T190115A13A_70121</name>
</gene>
<keyword evidence="2" id="KW-0238">DNA-binding</keyword>
<evidence type="ECO:0000313" key="2">
    <source>
        <dbReference type="EMBL" id="CAL2108348.1"/>
    </source>
</evidence>
<comment type="caution">
    <text evidence="2">The sequence shown here is derived from an EMBL/GenBank/DDBJ whole genome shotgun (WGS) entry which is preliminary data.</text>
</comment>
<dbReference type="Pfam" id="PF01381">
    <property type="entry name" value="HTH_3"/>
    <property type="match status" value="1"/>
</dbReference>
<dbReference type="Gene3D" id="1.10.260.40">
    <property type="entry name" value="lambda repressor-like DNA-binding domains"/>
    <property type="match status" value="1"/>
</dbReference>
<dbReference type="PROSITE" id="PS50943">
    <property type="entry name" value="HTH_CROC1"/>
    <property type="match status" value="1"/>
</dbReference>
<dbReference type="SMART" id="SM00530">
    <property type="entry name" value="HTH_XRE"/>
    <property type="match status" value="1"/>
</dbReference>
<dbReference type="InterPro" id="IPR001387">
    <property type="entry name" value="Cro/C1-type_HTH"/>
</dbReference>
<dbReference type="EMBL" id="CAXJRC010000044">
    <property type="protein sequence ID" value="CAL2108348.1"/>
    <property type="molecule type" value="Genomic_DNA"/>
</dbReference>